<dbReference type="InterPro" id="IPR013096">
    <property type="entry name" value="Cupin_2"/>
</dbReference>
<dbReference type="SUPFAM" id="SSF51182">
    <property type="entry name" value="RmlC-like cupins"/>
    <property type="match status" value="1"/>
</dbReference>
<evidence type="ECO:0000256" key="1">
    <source>
        <dbReference type="ARBA" id="ARBA00022723"/>
    </source>
</evidence>
<evidence type="ECO:0000313" key="3">
    <source>
        <dbReference type="EMBL" id="PWE87989.1"/>
    </source>
</evidence>
<keyword evidence="4" id="KW-1185">Reference proteome</keyword>
<evidence type="ECO:0000313" key="4">
    <source>
        <dbReference type="Proteomes" id="UP000245288"/>
    </source>
</evidence>
<sequence length="239" mass="26806">MSFKAYVQNFYDMRDMAPVQHVGAHSRPFANAAKMGYDPAGTEWTYQYFSTCEITYGGAALIANHGPADHIFYILEGEGYSMMNGKRYAYKAGDIMWTPGNYDHEMYPDGTANLKFLVTLCPRGFKQSEPYIKNVNDAKVTEKEGVTFFTLADEEITGSPTQEFHIVDVYPGAKLTLDTPKSDVIAYMYNGQCVATVDGEKLEMNRQEDAVVIPMGAKWEIENVSKQCVRFALSLSPCR</sequence>
<accession>A0A2V1JV42</accession>
<dbReference type="InterPro" id="IPR011051">
    <property type="entry name" value="RmlC_Cupin_sf"/>
</dbReference>
<protein>
    <recommendedName>
        <fullName evidence="2">Cupin type-2 domain-containing protein</fullName>
    </recommendedName>
</protein>
<dbReference type="Pfam" id="PF07883">
    <property type="entry name" value="Cupin_2"/>
    <property type="match status" value="1"/>
</dbReference>
<dbReference type="Gene3D" id="2.60.120.10">
    <property type="entry name" value="Jelly Rolls"/>
    <property type="match status" value="2"/>
</dbReference>
<comment type="caution">
    <text evidence="3">The sequence shown here is derived from an EMBL/GenBank/DDBJ whole genome shotgun (WGS) entry which is preliminary data.</text>
</comment>
<dbReference type="PANTHER" id="PTHR35848">
    <property type="entry name" value="OXALATE-BINDING PROTEIN"/>
    <property type="match status" value="1"/>
</dbReference>
<gene>
    <name evidence="3" type="ORF">LG34_00640</name>
</gene>
<dbReference type="EMBL" id="JRFU01000008">
    <property type="protein sequence ID" value="PWE87989.1"/>
    <property type="molecule type" value="Genomic_DNA"/>
</dbReference>
<name>A0A2V1JV42_EUBRA</name>
<feature type="domain" description="Cupin type-2" evidence="2">
    <location>
        <begin position="57"/>
        <end position="118"/>
    </location>
</feature>
<dbReference type="AlphaFoldDB" id="A0A2V1JV42"/>
<organism evidence="3 4">
    <name type="scientific">Eubacterium ramulus</name>
    <dbReference type="NCBI Taxonomy" id="39490"/>
    <lineage>
        <taxon>Bacteria</taxon>
        <taxon>Bacillati</taxon>
        <taxon>Bacillota</taxon>
        <taxon>Clostridia</taxon>
        <taxon>Eubacteriales</taxon>
        <taxon>Eubacteriaceae</taxon>
        <taxon>Eubacterium</taxon>
    </lineage>
</organism>
<dbReference type="InterPro" id="IPR014710">
    <property type="entry name" value="RmlC-like_jellyroll"/>
</dbReference>
<evidence type="ECO:0000259" key="2">
    <source>
        <dbReference type="Pfam" id="PF07883"/>
    </source>
</evidence>
<dbReference type="RefSeq" id="WP_158582261.1">
    <property type="nucleotide sequence ID" value="NZ_CABMEW010000013.1"/>
</dbReference>
<dbReference type="CDD" id="cd02208">
    <property type="entry name" value="cupin_RmlC-like"/>
    <property type="match status" value="1"/>
</dbReference>
<dbReference type="InterPro" id="IPR051610">
    <property type="entry name" value="GPI/OXD"/>
</dbReference>
<proteinExistence type="predicted"/>
<dbReference type="Proteomes" id="UP000245288">
    <property type="component" value="Unassembled WGS sequence"/>
</dbReference>
<dbReference type="GO" id="GO:0046872">
    <property type="term" value="F:metal ion binding"/>
    <property type="evidence" value="ECO:0007669"/>
    <property type="project" value="UniProtKB-KW"/>
</dbReference>
<reference evidence="3 4" key="1">
    <citation type="submission" date="2014-09" db="EMBL/GenBank/DDBJ databases">
        <title>Butyrate-producing bacteria isolated from human gut.</title>
        <authorList>
            <person name="Zhang Q."/>
            <person name="Zhao L."/>
        </authorList>
    </citation>
    <scope>NUCLEOTIDE SEQUENCE [LARGE SCALE GENOMIC DNA]</scope>
    <source>
        <strain evidence="3 4">21</strain>
    </source>
</reference>
<keyword evidence="1" id="KW-0479">Metal-binding</keyword>
<dbReference type="PANTHER" id="PTHR35848:SF6">
    <property type="entry name" value="CUPIN TYPE-2 DOMAIN-CONTAINING PROTEIN"/>
    <property type="match status" value="1"/>
</dbReference>